<dbReference type="Proteomes" id="UP000679725">
    <property type="component" value="Unassembled WGS sequence"/>
</dbReference>
<dbReference type="RefSeq" id="WP_215231969.1">
    <property type="nucleotide sequence ID" value="NZ_CAJRAU010000001.1"/>
</dbReference>
<comment type="caution">
    <text evidence="4">The sequence shown here is derived from an EMBL/GenBank/DDBJ whole genome shotgun (WGS) entry which is preliminary data.</text>
</comment>
<proteinExistence type="inferred from homology"/>
<reference evidence="4 5" key="1">
    <citation type="submission" date="2021-04" db="EMBL/GenBank/DDBJ databases">
        <authorList>
            <person name="Rodrigo-Torres L."/>
            <person name="Arahal R. D."/>
            <person name="Lucena T."/>
        </authorList>
    </citation>
    <scope>NUCLEOTIDE SEQUENCE [LARGE SCALE GENOMIC DNA]</scope>
    <source>
        <strain evidence="4 5">CECT 9623</strain>
    </source>
</reference>
<protein>
    <recommendedName>
        <fullName evidence="3">Water stress and hypersensitive response domain-containing protein</fullName>
    </recommendedName>
</protein>
<dbReference type="SMART" id="SM00769">
    <property type="entry name" value="WHy"/>
    <property type="match status" value="2"/>
</dbReference>
<dbReference type="PANTHER" id="PTHR31459:SF2">
    <property type="entry name" value="OS03G0843300 PROTEIN"/>
    <property type="match status" value="1"/>
</dbReference>
<organism evidence="4 5">
    <name type="scientific">Dyadobacter linearis</name>
    <dbReference type="NCBI Taxonomy" id="2823330"/>
    <lineage>
        <taxon>Bacteria</taxon>
        <taxon>Pseudomonadati</taxon>
        <taxon>Bacteroidota</taxon>
        <taxon>Cytophagia</taxon>
        <taxon>Cytophagales</taxon>
        <taxon>Spirosomataceae</taxon>
        <taxon>Dyadobacter</taxon>
    </lineage>
</organism>
<accession>A0ABM8UK85</accession>
<keyword evidence="2" id="KW-1133">Transmembrane helix</keyword>
<evidence type="ECO:0000313" key="4">
    <source>
        <dbReference type="EMBL" id="CAG5067829.1"/>
    </source>
</evidence>
<dbReference type="Pfam" id="PF03168">
    <property type="entry name" value="LEA_2"/>
    <property type="match status" value="2"/>
</dbReference>
<comment type="similarity">
    <text evidence="1">Belongs to the LEA type 2 family.</text>
</comment>
<evidence type="ECO:0000313" key="5">
    <source>
        <dbReference type="Proteomes" id="UP000679725"/>
    </source>
</evidence>
<evidence type="ECO:0000259" key="3">
    <source>
        <dbReference type="SMART" id="SM00769"/>
    </source>
</evidence>
<dbReference type="Gene3D" id="2.60.40.1820">
    <property type="match status" value="2"/>
</dbReference>
<dbReference type="EMBL" id="CAJRAU010000001">
    <property type="protein sequence ID" value="CAG5067829.1"/>
    <property type="molecule type" value="Genomic_DNA"/>
</dbReference>
<dbReference type="SUPFAM" id="SSF117070">
    <property type="entry name" value="LEA14-like"/>
    <property type="match status" value="2"/>
</dbReference>
<gene>
    <name evidence="4" type="ORF">DYBT9623_00556</name>
</gene>
<keyword evidence="2" id="KW-0472">Membrane</keyword>
<keyword evidence="2" id="KW-0812">Transmembrane</keyword>
<dbReference type="PANTHER" id="PTHR31459">
    <property type="match status" value="1"/>
</dbReference>
<sequence>MRFNKWLVTLLVLLVLAGVGIWWWKSPSSEKVKENAADKVMPTLGVASASITDIDAERIKLVSKVSIHNPLPVDIKTRKLNYIIYIDSVKVIEDSYEKPIHIRSSDSSTLTLPMEIMAKPMAQVIKYFDNQKIDSADYSVKASFEVDVPIAGERKFNMDFSKRLPALRLPKVEVKHVDLNALALKSKGMDMEVAVFNPNLFPLKMRDGKFSFNIEDAMEMNGVLEKNISIPAKGSQNISVHAKMTDGSVMKSGWKILTDKKDTRFTCKFAGEIESENKMLENSKMVSTISGTLDEIVNTVKKAIK</sequence>
<feature type="transmembrane region" description="Helical" evidence="2">
    <location>
        <begin position="6"/>
        <end position="24"/>
    </location>
</feature>
<dbReference type="InterPro" id="IPR004864">
    <property type="entry name" value="LEA_2"/>
</dbReference>
<dbReference type="InterPro" id="IPR013990">
    <property type="entry name" value="WHy-dom"/>
</dbReference>
<feature type="domain" description="Water stress and hypersensitive response" evidence="3">
    <location>
        <begin position="44"/>
        <end position="163"/>
    </location>
</feature>
<feature type="domain" description="Water stress and hypersensitive response" evidence="3">
    <location>
        <begin position="174"/>
        <end position="292"/>
    </location>
</feature>
<keyword evidence="5" id="KW-1185">Reference proteome</keyword>
<dbReference type="InterPro" id="IPR045043">
    <property type="entry name" value="Lea14-like"/>
</dbReference>
<evidence type="ECO:0000256" key="1">
    <source>
        <dbReference type="ARBA" id="ARBA00005960"/>
    </source>
</evidence>
<name>A0ABM8UK85_9BACT</name>
<evidence type="ECO:0000256" key="2">
    <source>
        <dbReference type="SAM" id="Phobius"/>
    </source>
</evidence>